<dbReference type="EMBL" id="VOHK01000003">
    <property type="protein sequence ID" value="TWT21088.1"/>
    <property type="molecule type" value="Genomic_DNA"/>
</dbReference>
<gene>
    <name evidence="3" type="ORF">FQY83_06915</name>
</gene>
<proteinExistence type="predicted"/>
<keyword evidence="3" id="KW-0808">Transferase</keyword>
<feature type="domain" description="Glycosyltransferase subfamily 4-like N-terminal" evidence="2">
    <location>
        <begin position="14"/>
        <end position="164"/>
    </location>
</feature>
<dbReference type="GO" id="GO:0016757">
    <property type="term" value="F:glycosyltransferase activity"/>
    <property type="evidence" value="ECO:0007669"/>
    <property type="project" value="InterPro"/>
</dbReference>
<feature type="domain" description="Glycosyl transferase family 1" evidence="1">
    <location>
        <begin position="173"/>
        <end position="329"/>
    </location>
</feature>
<reference evidence="3 4" key="1">
    <citation type="journal article" date="2008" name="Int. J. Syst. Evol. Microbiol.">
        <title>Luteimonas marina sp. nov., isolated from seawater.</title>
        <authorList>
            <person name="Baik K.S."/>
            <person name="Park S.C."/>
            <person name="Kim M.S."/>
            <person name="Kim E.M."/>
            <person name="Park C."/>
            <person name="Chun J."/>
            <person name="Seong C.N."/>
        </authorList>
    </citation>
    <scope>NUCLEOTIDE SEQUENCE [LARGE SCALE GENOMIC DNA]</scope>
    <source>
        <strain evidence="3 4">FR1330</strain>
    </source>
</reference>
<evidence type="ECO:0000313" key="3">
    <source>
        <dbReference type="EMBL" id="TWT21088.1"/>
    </source>
</evidence>
<dbReference type="PANTHER" id="PTHR12526:SF630">
    <property type="entry name" value="GLYCOSYLTRANSFERASE"/>
    <property type="match status" value="1"/>
</dbReference>
<dbReference type="Pfam" id="PF13439">
    <property type="entry name" value="Glyco_transf_4"/>
    <property type="match status" value="1"/>
</dbReference>
<comment type="caution">
    <text evidence="3">The sequence shown here is derived from an EMBL/GenBank/DDBJ whole genome shotgun (WGS) entry which is preliminary data.</text>
</comment>
<evidence type="ECO:0000313" key="4">
    <source>
        <dbReference type="Proteomes" id="UP000319980"/>
    </source>
</evidence>
<accession>A0A5C5U5D6</accession>
<dbReference type="SUPFAM" id="SSF53756">
    <property type="entry name" value="UDP-Glycosyltransferase/glycogen phosphorylase"/>
    <property type="match status" value="1"/>
</dbReference>
<protein>
    <submittedName>
        <fullName evidence="3">Glycosyltransferase family 4 protein</fullName>
    </submittedName>
</protein>
<dbReference type="RefSeq" id="WP_146386474.1">
    <property type="nucleotide sequence ID" value="NZ_VOHK01000003.1"/>
</dbReference>
<organism evidence="3 4">
    <name type="scientific">Luteimonas marina</name>
    <dbReference type="NCBI Taxonomy" id="488485"/>
    <lineage>
        <taxon>Bacteria</taxon>
        <taxon>Pseudomonadati</taxon>
        <taxon>Pseudomonadota</taxon>
        <taxon>Gammaproteobacteria</taxon>
        <taxon>Lysobacterales</taxon>
        <taxon>Lysobacteraceae</taxon>
        <taxon>Luteimonas</taxon>
    </lineage>
</organism>
<dbReference type="GO" id="GO:1901135">
    <property type="term" value="P:carbohydrate derivative metabolic process"/>
    <property type="evidence" value="ECO:0007669"/>
    <property type="project" value="UniProtKB-ARBA"/>
</dbReference>
<dbReference type="InterPro" id="IPR001296">
    <property type="entry name" value="Glyco_trans_1"/>
</dbReference>
<dbReference type="InterPro" id="IPR028098">
    <property type="entry name" value="Glyco_trans_4-like_N"/>
</dbReference>
<dbReference type="PANTHER" id="PTHR12526">
    <property type="entry name" value="GLYCOSYLTRANSFERASE"/>
    <property type="match status" value="1"/>
</dbReference>
<dbReference type="Proteomes" id="UP000319980">
    <property type="component" value="Unassembled WGS sequence"/>
</dbReference>
<sequence>MKLLYIVNGIRGSGGLERVLLHKASYLCDTYGYAVRILVLNEPPGEPFYPVSPAVEVRHFHASGSAVAYLRAYRSGLRQAVARFQPDVVSVCDDGLKGLLVPLLLPRTRPALVYERHASLELMRSLWQKAVMRPLARLYDKLVLLTQGNVKEWGVPGAVVIPNPLPDFETGTPPPRKPQILCVGSLCHNKGQDLLIEAWARIAARHPDWSVQVYGKGDPAPLLALAAARGVAGQVEFHPPVAGIAARYQEASLFVLPSRSEGFGMVLLEAMSFGTPCISFDCPSGPGDILTDGKDGVLVPAEDVAALAAAMDALIDNPAQREVFGQQARITAQTYRIDQIAGRWQQLFTTLVARNA</sequence>
<dbReference type="Pfam" id="PF00534">
    <property type="entry name" value="Glycos_transf_1"/>
    <property type="match status" value="1"/>
</dbReference>
<keyword evidence="4" id="KW-1185">Reference proteome</keyword>
<evidence type="ECO:0000259" key="2">
    <source>
        <dbReference type="Pfam" id="PF13439"/>
    </source>
</evidence>
<dbReference type="AlphaFoldDB" id="A0A5C5U5D6"/>
<dbReference type="OrthoDB" id="5290958at2"/>
<dbReference type="Gene3D" id="3.40.50.2000">
    <property type="entry name" value="Glycogen Phosphorylase B"/>
    <property type="match status" value="2"/>
</dbReference>
<evidence type="ECO:0000259" key="1">
    <source>
        <dbReference type="Pfam" id="PF00534"/>
    </source>
</evidence>
<name>A0A5C5U5D6_9GAMM</name>